<keyword evidence="1" id="KW-0547">Nucleotide-binding</keyword>
<dbReference type="InterPro" id="IPR013651">
    <property type="entry name" value="ATP-grasp_RimK-type"/>
</dbReference>
<dbReference type="GO" id="GO:0005524">
    <property type="term" value="F:ATP binding"/>
    <property type="evidence" value="ECO:0007669"/>
    <property type="project" value="UniProtKB-UniRule"/>
</dbReference>
<evidence type="ECO:0000256" key="1">
    <source>
        <dbReference type="PROSITE-ProRule" id="PRU00409"/>
    </source>
</evidence>
<dbReference type="InterPro" id="IPR011761">
    <property type="entry name" value="ATP-grasp"/>
</dbReference>
<evidence type="ECO:0000313" key="4">
    <source>
        <dbReference type="Proteomes" id="UP000184287"/>
    </source>
</evidence>
<dbReference type="PROSITE" id="PS50975">
    <property type="entry name" value="ATP_GRASP"/>
    <property type="match status" value="1"/>
</dbReference>
<keyword evidence="1" id="KW-0067">ATP-binding</keyword>
<proteinExistence type="predicted"/>
<protein>
    <submittedName>
        <fullName evidence="3">ATP-grasp domain-containing protein</fullName>
    </submittedName>
</protein>
<gene>
    <name evidence="3" type="ORF">SAMN04488522_104202</name>
</gene>
<reference evidence="4" key="1">
    <citation type="submission" date="2016-11" db="EMBL/GenBank/DDBJ databases">
        <authorList>
            <person name="Varghese N."/>
            <person name="Submissions S."/>
        </authorList>
    </citation>
    <scope>NUCLEOTIDE SEQUENCE [LARGE SCALE GENOMIC DNA]</scope>
    <source>
        <strain evidence="4">DSM 16990</strain>
    </source>
</reference>
<dbReference type="AlphaFoldDB" id="A0A1M5GFY5"/>
<organism evidence="3 4">
    <name type="scientific">Pedobacter caeni</name>
    <dbReference type="NCBI Taxonomy" id="288992"/>
    <lineage>
        <taxon>Bacteria</taxon>
        <taxon>Pseudomonadati</taxon>
        <taxon>Bacteroidota</taxon>
        <taxon>Sphingobacteriia</taxon>
        <taxon>Sphingobacteriales</taxon>
        <taxon>Sphingobacteriaceae</taxon>
        <taxon>Pedobacter</taxon>
    </lineage>
</organism>
<dbReference type="Proteomes" id="UP000184287">
    <property type="component" value="Unassembled WGS sequence"/>
</dbReference>
<evidence type="ECO:0000313" key="3">
    <source>
        <dbReference type="EMBL" id="SHG02627.1"/>
    </source>
</evidence>
<dbReference type="Pfam" id="PF08443">
    <property type="entry name" value="RimK"/>
    <property type="match status" value="1"/>
</dbReference>
<evidence type="ECO:0000259" key="2">
    <source>
        <dbReference type="PROSITE" id="PS50975"/>
    </source>
</evidence>
<dbReference type="STRING" id="288992.SAMN04488522_104202"/>
<dbReference type="OrthoDB" id="1407247at2"/>
<dbReference type="GO" id="GO:0046872">
    <property type="term" value="F:metal ion binding"/>
    <property type="evidence" value="ECO:0007669"/>
    <property type="project" value="InterPro"/>
</dbReference>
<sequence>MKLLTRILKRFSRIFRIIISINWIRCWKLYHSKSEIILWIPRPALLYFGTDTFIWDMATIGALVAENKQFRIVTGKKIGRYHGHKIFFSINSGYNIYGFDDYTNILLHITRQLEIQGNEVFPRQCETIFWENKTYMHQRFYMARVHEPRTRIFDSMKHLLNAKLKFPYLIKAEHSCASEGVYKIADFCDLARLMADENFMRMNRHIIAQELINMRRDLRVILVNGEIVLHYWRINKEKEWKPTSTSHGSEVDFDFFPEQWRQHIIDTFYSLELTTGAFDITWQDDDLSTEPIYLEVSPFYQPNPKMEVRKKAYAFYKQHFSLFNSWDSKYVDVVFRIKQKQVRAYLSPALL</sequence>
<accession>A0A1M5GFY5</accession>
<name>A0A1M5GFY5_9SPHI</name>
<feature type="domain" description="ATP-grasp" evidence="2">
    <location>
        <begin position="137"/>
        <end position="324"/>
    </location>
</feature>
<dbReference type="SUPFAM" id="SSF56059">
    <property type="entry name" value="Glutathione synthetase ATP-binding domain-like"/>
    <property type="match status" value="1"/>
</dbReference>
<keyword evidence="4" id="KW-1185">Reference proteome</keyword>
<dbReference type="RefSeq" id="WP_073232928.1">
    <property type="nucleotide sequence ID" value="NZ_FQUQ01000004.1"/>
</dbReference>
<dbReference type="EMBL" id="FQUQ01000004">
    <property type="protein sequence ID" value="SHG02627.1"/>
    <property type="molecule type" value="Genomic_DNA"/>
</dbReference>
<dbReference type="Gene3D" id="3.30.470.20">
    <property type="entry name" value="ATP-grasp fold, B domain"/>
    <property type="match status" value="1"/>
</dbReference>